<dbReference type="EMBL" id="RAVZ01000133">
    <property type="protein sequence ID" value="RKG85430.1"/>
    <property type="molecule type" value="Genomic_DNA"/>
</dbReference>
<reference evidence="2" key="1">
    <citation type="submission" date="2018-09" db="EMBL/GenBank/DDBJ databases">
        <authorList>
            <person name="Livingstone P.G."/>
            <person name="Whitworth D.E."/>
        </authorList>
    </citation>
    <scope>NUCLEOTIDE SEQUENCE [LARGE SCALE GENOMIC DNA]</scope>
    <source>
        <strain evidence="2">CA054A</strain>
    </source>
</reference>
<sequence length="416" mass="46687">MQRYKLARVRWHVGQTLLPEHFIAQEDALDAEIRVHAHLSGLPSHGVAYLAWNESLLLGGSLSISALTVVTKTGELLDVPGNAVIAPLSLDAIGKSEFIIYLHVLKETVSAEGIRLYADDPPVLQRVLSKLQLSSEPVMDGAVASFGLAAVSQDEDGAWRTSPDWVPALLLVGPNPFLEKLLNTLDDLLDQVRQQLLTHISDTYLRSDRLTNARRALFEVHRLLALRKDMFRQVYVHPYHLFDGLRRLYFEACCYLEMLPDDQMPVYQHEDLAQGLGGWIRLLTRSFQPEATRSTHKAFQVKDGQYVCSPLPPEVSAASEAYLLVQRTKPGERTPMDGVKLASPSRLPLVRRQALKGVPYTHVPYPSFPHALGPEIDWYLLGKGEEWQHALREDGVAFYVTSALKGAQTSLFWRRS</sequence>
<dbReference type="AlphaFoldDB" id="A0A3A8J0A2"/>
<evidence type="ECO:0008006" key="3">
    <source>
        <dbReference type="Google" id="ProtNLM"/>
    </source>
</evidence>
<evidence type="ECO:0000313" key="1">
    <source>
        <dbReference type="EMBL" id="RKG85430.1"/>
    </source>
</evidence>
<keyword evidence="2" id="KW-1185">Reference proteome</keyword>
<dbReference type="InterPro" id="IPR010263">
    <property type="entry name" value="T6SS_TssK"/>
</dbReference>
<dbReference type="NCBIfam" id="TIGR03353">
    <property type="entry name" value="VI_chp_4"/>
    <property type="match status" value="1"/>
</dbReference>
<comment type="caution">
    <text evidence="1">The sequence shown here is derived from an EMBL/GenBank/DDBJ whole genome shotgun (WGS) entry which is preliminary data.</text>
</comment>
<dbReference type="PANTHER" id="PTHR35566:SF1">
    <property type="entry name" value="TYPE VI SECRETION SYSTEM BASEPLATE COMPONENT TSSK1"/>
    <property type="match status" value="1"/>
</dbReference>
<dbReference type="Pfam" id="PF05936">
    <property type="entry name" value="T6SS_VasE"/>
    <property type="match status" value="2"/>
</dbReference>
<name>A0A3A8J0A2_9BACT</name>
<dbReference type="PANTHER" id="PTHR35566">
    <property type="entry name" value="BLR3599 PROTEIN"/>
    <property type="match status" value="1"/>
</dbReference>
<organism evidence="1 2">
    <name type="scientific">Corallococcus terminator</name>
    <dbReference type="NCBI Taxonomy" id="2316733"/>
    <lineage>
        <taxon>Bacteria</taxon>
        <taxon>Pseudomonadati</taxon>
        <taxon>Myxococcota</taxon>
        <taxon>Myxococcia</taxon>
        <taxon>Myxococcales</taxon>
        <taxon>Cystobacterineae</taxon>
        <taxon>Myxococcaceae</taxon>
        <taxon>Corallococcus</taxon>
    </lineage>
</organism>
<evidence type="ECO:0000313" key="2">
    <source>
        <dbReference type="Proteomes" id="UP000268094"/>
    </source>
</evidence>
<dbReference type="Proteomes" id="UP000268094">
    <property type="component" value="Unassembled WGS sequence"/>
</dbReference>
<proteinExistence type="predicted"/>
<protein>
    <recommendedName>
        <fullName evidence="3">Type VI secretion system baseplate subunit TssK</fullName>
    </recommendedName>
</protein>
<dbReference type="OrthoDB" id="9775333at2"/>
<accession>A0A3A8J0A2</accession>
<dbReference type="RefSeq" id="WP_120542230.1">
    <property type="nucleotide sequence ID" value="NZ_RAVZ01000133.1"/>
</dbReference>
<gene>
    <name evidence="1" type="ORF">D7V88_19900</name>
</gene>